<evidence type="ECO:0000256" key="12">
    <source>
        <dbReference type="ARBA" id="ARBA00023244"/>
    </source>
</evidence>
<dbReference type="SFLD" id="SFLDS00029">
    <property type="entry name" value="Radical_SAM"/>
    <property type="match status" value="1"/>
</dbReference>
<dbReference type="InterPro" id="IPR010723">
    <property type="entry name" value="HemN_C"/>
</dbReference>
<feature type="binding site" evidence="16">
    <location>
        <position position="334"/>
    </location>
    <ligand>
        <name>S-adenosyl-L-methionine</name>
        <dbReference type="ChEBI" id="CHEBI:59789"/>
        <label>1</label>
    </ligand>
</feature>
<evidence type="ECO:0000313" key="20">
    <source>
        <dbReference type="Proteomes" id="UP000009102"/>
    </source>
</evidence>
<feature type="binding site" evidence="16">
    <location>
        <position position="150"/>
    </location>
    <ligand>
        <name>S-adenosyl-L-methionine</name>
        <dbReference type="ChEBI" id="CHEBI:59789"/>
        <label>1</label>
    </ligand>
</feature>
<evidence type="ECO:0000256" key="15">
    <source>
        <dbReference type="PIRNR" id="PIRNR000167"/>
    </source>
</evidence>
<comment type="pathway">
    <text evidence="2 15">Porphyrin-containing compound metabolism; protoporphyrin-IX biosynthesis; protoporphyrinogen-IX from coproporphyrinogen-III (AdoMet route): step 1/1.</text>
</comment>
<dbReference type="HOGENOM" id="CLU_027579_3_0_6"/>
<comment type="subunit">
    <text evidence="4">Monomer.</text>
</comment>
<dbReference type="InterPro" id="IPR023404">
    <property type="entry name" value="rSAM_horseshoe"/>
</dbReference>
<dbReference type="InterPro" id="IPR034505">
    <property type="entry name" value="Coproporphyrinogen-III_oxidase"/>
</dbReference>
<dbReference type="PROSITE" id="PS51918">
    <property type="entry name" value="RADICAL_SAM"/>
    <property type="match status" value="1"/>
</dbReference>
<dbReference type="SUPFAM" id="SSF102114">
    <property type="entry name" value="Radical SAM enzymes"/>
    <property type="match status" value="1"/>
</dbReference>
<evidence type="ECO:0000313" key="19">
    <source>
        <dbReference type="EMBL" id="ACX95721.1"/>
    </source>
</evidence>
<feature type="binding site" evidence="17">
    <location>
        <position position="64"/>
    </location>
    <ligand>
        <name>[4Fe-4S] cluster</name>
        <dbReference type="ChEBI" id="CHEBI:49883"/>
        <note>4Fe-4S-S-AdoMet</note>
    </ligand>
</feature>
<dbReference type="PIRSF" id="PIRSF000167">
    <property type="entry name" value="HemN"/>
    <property type="match status" value="1"/>
</dbReference>
<dbReference type="Pfam" id="PF04055">
    <property type="entry name" value="Radical_SAM"/>
    <property type="match status" value="1"/>
</dbReference>
<dbReference type="UniPathway" id="UPA00251">
    <property type="reaction ID" value="UER00323"/>
</dbReference>
<dbReference type="SMART" id="SM00729">
    <property type="entry name" value="Elp3"/>
    <property type="match status" value="1"/>
</dbReference>
<dbReference type="GO" id="GO:0006782">
    <property type="term" value="P:protoporphyrinogen IX biosynthetic process"/>
    <property type="evidence" value="ECO:0007669"/>
    <property type="project" value="UniProtKB-UniPathway"/>
</dbReference>
<keyword evidence="6 15" id="KW-0963">Cytoplasm</keyword>
<evidence type="ECO:0000256" key="14">
    <source>
        <dbReference type="ARBA" id="ARBA00048321"/>
    </source>
</evidence>
<dbReference type="PANTHER" id="PTHR13932">
    <property type="entry name" value="COPROPORPHYRINIGEN III OXIDASE"/>
    <property type="match status" value="1"/>
</dbReference>
<dbReference type="GO" id="GO:0051539">
    <property type="term" value="F:4 iron, 4 sulfur cluster binding"/>
    <property type="evidence" value="ECO:0007669"/>
    <property type="project" value="UniProtKB-KW"/>
</dbReference>
<keyword evidence="11 15" id="KW-0411">Iron-sulfur</keyword>
<protein>
    <recommendedName>
        <fullName evidence="15">Coproporphyrinogen-III oxidase</fullName>
        <ecNumber evidence="15">1.3.98.3</ecNumber>
    </recommendedName>
</protein>
<feature type="binding site" evidence="16">
    <location>
        <position position="177"/>
    </location>
    <ligand>
        <name>S-adenosyl-L-methionine</name>
        <dbReference type="ChEBI" id="CHEBI:59789"/>
        <label>2</label>
    </ligand>
</feature>
<comment type="cofactor">
    <cofactor evidence="15 17">
        <name>[4Fe-4S] cluster</name>
        <dbReference type="ChEBI" id="CHEBI:49883"/>
    </cofactor>
    <text evidence="15 17">Binds 1 [4Fe-4S] cluster. The cluster is coordinated with 3 cysteines and an exchangeable S-adenosyl-L-methionine.</text>
</comment>
<feature type="binding site" evidence="16">
    <location>
        <begin position="70"/>
        <end position="72"/>
    </location>
    <ligand>
        <name>S-adenosyl-L-methionine</name>
        <dbReference type="ChEBI" id="CHEBI:59789"/>
        <label>2</label>
    </ligand>
</feature>
<evidence type="ECO:0000256" key="8">
    <source>
        <dbReference type="ARBA" id="ARBA00022723"/>
    </source>
</evidence>
<keyword evidence="9 15" id="KW-0560">Oxidoreductase</keyword>
<dbReference type="InterPro" id="IPR007197">
    <property type="entry name" value="rSAM"/>
</dbReference>
<dbReference type="PANTHER" id="PTHR13932:SF6">
    <property type="entry name" value="OXYGEN-INDEPENDENT COPROPORPHYRINOGEN III OXIDASE"/>
    <property type="match status" value="1"/>
</dbReference>
<keyword evidence="7 15" id="KW-0949">S-adenosyl-L-methionine</keyword>
<dbReference type="Gene3D" id="3.80.30.20">
    <property type="entry name" value="tm_1862 like domain"/>
    <property type="match status" value="1"/>
</dbReference>
<evidence type="ECO:0000256" key="17">
    <source>
        <dbReference type="PIRSR" id="PIRSR000167-2"/>
    </source>
</evidence>
<sequence>MGETMSLFDHDLIRRYDKSGPRYTSYPTAVQFHDQFNESDYRAAAARSNAAGGPLSIYTHIPFCDTVCYYCACNKVVTKDRARAQPYVDDVVLELALQGKLFGQGRAVDQLHWGGGTPTFLSDAQMRQIMEATGRHFELKTDDTGEYSIEIDPREADAGTIAVLRDLGFNRISLGVQDFDERVQEAVNRIQSYAETKEVVDAARAEGFHGVSLDLIYGLPHQSRDSFLRTLDTVIEMAPDRLSIFNYAHLPTRFKPQRRINTEDLPNAAEKLRILGGSIERLQEAGYVLIGMDHFAKPDDPLAIAQRNGTLHRNFQGYSTHAECDMVAVGVSSISQVGGAFSQNTKDLVAYHEAVSAGRLPIERGYVLTDEDHLRRFVISEIISHFRLDFAQVEQKFGISFASHFAKALSELQPMVADELLRLDNDHLEVLPRGRLLIRNICMAFDEYLNPEGLQCFSKVI</sequence>
<proteinExistence type="inferred from homology"/>
<evidence type="ECO:0000256" key="10">
    <source>
        <dbReference type="ARBA" id="ARBA00023004"/>
    </source>
</evidence>
<evidence type="ECO:0000256" key="13">
    <source>
        <dbReference type="ARBA" id="ARBA00024295"/>
    </source>
</evidence>
<dbReference type="EMBL" id="CP001801">
    <property type="protein sequence ID" value="ACX95721.1"/>
    <property type="molecule type" value="Genomic_DNA"/>
</dbReference>
<dbReference type="InterPro" id="IPR006638">
    <property type="entry name" value="Elp3/MiaA/NifB-like_rSAM"/>
</dbReference>
<dbReference type="EC" id="1.3.98.3" evidence="15"/>
<feature type="binding site" evidence="16">
    <location>
        <position position="214"/>
    </location>
    <ligand>
        <name>S-adenosyl-L-methionine</name>
        <dbReference type="ChEBI" id="CHEBI:59789"/>
        <label>2</label>
    </ligand>
</feature>
<dbReference type="FunFam" id="1.10.10.920:FF:000001">
    <property type="entry name" value="Coproporphyrinogen-III oxidase"/>
    <property type="match status" value="1"/>
</dbReference>
<dbReference type="OrthoDB" id="9808022at2"/>
<comment type="function">
    <text evidence="13">Involved in the heme biosynthesis. Catalyzes the anaerobic oxidative decarboxylation of propionate groups of rings A and B of coproporphyrinogen III to yield the vinyl groups in protoporphyrinogen IX.</text>
</comment>
<feature type="binding site" evidence="16">
    <location>
        <position position="58"/>
    </location>
    <ligand>
        <name>S-adenosyl-L-methionine</name>
        <dbReference type="ChEBI" id="CHEBI:59789"/>
        <label>1</label>
    </ligand>
</feature>
<evidence type="ECO:0000256" key="4">
    <source>
        <dbReference type="ARBA" id="ARBA00011245"/>
    </source>
</evidence>
<keyword evidence="8 15" id="KW-0479">Metal-binding</keyword>
<dbReference type="GO" id="GO:0005737">
    <property type="term" value="C:cytoplasm"/>
    <property type="evidence" value="ECO:0007669"/>
    <property type="project" value="UniProtKB-SubCell"/>
</dbReference>
<comment type="subcellular location">
    <subcellularLocation>
        <location evidence="1 15">Cytoplasm</location>
    </subcellularLocation>
</comment>
<gene>
    <name evidence="19" type="ordered locus">Hneap_0878</name>
</gene>
<dbReference type="NCBIfam" id="TIGR00538">
    <property type="entry name" value="hemN"/>
    <property type="match status" value="1"/>
</dbReference>
<dbReference type="STRING" id="555778.Hneap_0878"/>
<evidence type="ECO:0000256" key="9">
    <source>
        <dbReference type="ARBA" id="ARBA00023002"/>
    </source>
</evidence>
<keyword evidence="12 15" id="KW-0627">Porphyrin biosynthesis</keyword>
<dbReference type="KEGG" id="hna:Hneap_0878"/>
<reference evidence="19 20" key="1">
    <citation type="submission" date="2009-10" db="EMBL/GenBank/DDBJ databases">
        <title>Complete sequence of Halothiobacillus neapolitanus c2.</title>
        <authorList>
            <consortium name="US DOE Joint Genome Institute"/>
            <person name="Lucas S."/>
            <person name="Copeland A."/>
            <person name="Lapidus A."/>
            <person name="Glavina del Rio T."/>
            <person name="Tice H."/>
            <person name="Bruce D."/>
            <person name="Goodwin L."/>
            <person name="Pitluck S."/>
            <person name="Davenport K."/>
            <person name="Brettin T."/>
            <person name="Detter J.C."/>
            <person name="Han C."/>
            <person name="Tapia R."/>
            <person name="Larimer F."/>
            <person name="Land M."/>
            <person name="Hauser L."/>
            <person name="Kyrpides N."/>
            <person name="Mikhailova N."/>
            <person name="Kerfeld C."/>
            <person name="Cannon G."/>
            <person name="Heinhort S."/>
        </authorList>
    </citation>
    <scope>NUCLEOTIDE SEQUENCE [LARGE SCALE GENOMIC DNA]</scope>
    <source>
        <strain evidence="20">ATCC 23641 / c2</strain>
    </source>
</reference>
<evidence type="ECO:0000256" key="6">
    <source>
        <dbReference type="ARBA" id="ARBA00022490"/>
    </source>
</evidence>
<comment type="similarity">
    <text evidence="3 15">Belongs to the anaerobic coproporphyrinogen-III oxidase family.</text>
</comment>
<dbReference type="Pfam" id="PF06969">
    <property type="entry name" value="HemN_C"/>
    <property type="match status" value="1"/>
</dbReference>
<evidence type="ECO:0000256" key="2">
    <source>
        <dbReference type="ARBA" id="ARBA00004785"/>
    </source>
</evidence>
<name>D0KZ48_HALNC</name>
<evidence type="ECO:0000256" key="1">
    <source>
        <dbReference type="ARBA" id="ARBA00004496"/>
    </source>
</evidence>
<evidence type="ECO:0000256" key="16">
    <source>
        <dbReference type="PIRSR" id="PIRSR000167-1"/>
    </source>
</evidence>
<accession>D0KZ48</accession>
<dbReference type="CDD" id="cd01335">
    <property type="entry name" value="Radical_SAM"/>
    <property type="match status" value="1"/>
</dbReference>
<organism evidence="19 20">
    <name type="scientific">Halothiobacillus neapolitanus (strain ATCC 23641 / DSM 15147 / CIP 104769 / NCIMB 8539 / c2)</name>
    <name type="common">Thiobacillus neapolitanus</name>
    <dbReference type="NCBI Taxonomy" id="555778"/>
    <lineage>
        <taxon>Bacteria</taxon>
        <taxon>Pseudomonadati</taxon>
        <taxon>Pseudomonadota</taxon>
        <taxon>Gammaproteobacteria</taxon>
        <taxon>Chromatiales</taxon>
        <taxon>Halothiobacillaceae</taxon>
        <taxon>Halothiobacillus</taxon>
    </lineage>
</organism>
<feature type="binding site" evidence="17">
    <location>
        <position position="68"/>
    </location>
    <ligand>
        <name>[4Fe-4S] cluster</name>
        <dbReference type="ChEBI" id="CHEBI:49883"/>
        <note>4Fe-4S-S-AdoMet</note>
    </ligand>
</feature>
<dbReference type="Gene3D" id="1.10.10.920">
    <property type="match status" value="1"/>
</dbReference>
<dbReference type="eggNOG" id="COG0635">
    <property type="taxonomic scope" value="Bacteria"/>
</dbReference>
<keyword evidence="5 15" id="KW-0004">4Fe-4S</keyword>
<evidence type="ECO:0000256" key="11">
    <source>
        <dbReference type="ARBA" id="ARBA00023014"/>
    </source>
</evidence>
<feature type="binding site" evidence="16">
    <location>
        <position position="189"/>
    </location>
    <ligand>
        <name>S-adenosyl-L-methionine</name>
        <dbReference type="ChEBI" id="CHEBI:59789"/>
        <label>2</label>
    </ligand>
</feature>
<dbReference type="SFLD" id="SFLDG01065">
    <property type="entry name" value="anaerobic_coproporphyrinogen-I"/>
    <property type="match status" value="1"/>
</dbReference>
<evidence type="ECO:0000259" key="18">
    <source>
        <dbReference type="PROSITE" id="PS51918"/>
    </source>
</evidence>
<dbReference type="FunFam" id="3.80.30.20:FF:000012">
    <property type="entry name" value="Coproporphyrinogen-III oxidase"/>
    <property type="match status" value="1"/>
</dbReference>
<feature type="domain" description="Radical SAM core" evidence="18">
    <location>
        <begin position="49"/>
        <end position="285"/>
    </location>
</feature>
<dbReference type="GO" id="GO:0004109">
    <property type="term" value="F:coproporphyrinogen oxidase activity"/>
    <property type="evidence" value="ECO:0007669"/>
    <property type="project" value="InterPro"/>
</dbReference>
<keyword evidence="20" id="KW-1185">Reference proteome</keyword>
<comment type="catalytic activity">
    <reaction evidence="14 15">
        <text>coproporphyrinogen III + 2 S-adenosyl-L-methionine = protoporphyrinogen IX + 2 5'-deoxyadenosine + 2 L-methionine + 2 CO2</text>
        <dbReference type="Rhea" id="RHEA:15425"/>
        <dbReference type="ChEBI" id="CHEBI:16526"/>
        <dbReference type="ChEBI" id="CHEBI:17319"/>
        <dbReference type="ChEBI" id="CHEBI:57307"/>
        <dbReference type="ChEBI" id="CHEBI:57309"/>
        <dbReference type="ChEBI" id="CHEBI:57844"/>
        <dbReference type="ChEBI" id="CHEBI:59789"/>
        <dbReference type="EC" id="1.3.98.3"/>
    </reaction>
</comment>
<dbReference type="GO" id="GO:0046872">
    <property type="term" value="F:metal ion binding"/>
    <property type="evidence" value="ECO:0007669"/>
    <property type="project" value="UniProtKB-KW"/>
</dbReference>
<feature type="binding site" evidence="16">
    <location>
        <begin position="116"/>
        <end position="117"/>
    </location>
    <ligand>
        <name>S-adenosyl-L-methionine</name>
        <dbReference type="ChEBI" id="CHEBI:59789"/>
        <label>2</label>
    </ligand>
</feature>
<evidence type="ECO:0000256" key="3">
    <source>
        <dbReference type="ARBA" id="ARBA00005493"/>
    </source>
</evidence>
<dbReference type="InterPro" id="IPR058240">
    <property type="entry name" value="rSAM_sf"/>
</dbReference>
<evidence type="ECO:0000256" key="5">
    <source>
        <dbReference type="ARBA" id="ARBA00022485"/>
    </source>
</evidence>
<keyword evidence="10 15" id="KW-0408">Iron</keyword>
<feature type="binding site" evidence="16">
    <location>
        <position position="115"/>
    </location>
    <ligand>
        <name>S-adenosyl-L-methionine</name>
        <dbReference type="ChEBI" id="CHEBI:59789"/>
        <label>1</label>
    </ligand>
</feature>
<dbReference type="Proteomes" id="UP000009102">
    <property type="component" value="Chromosome"/>
</dbReference>
<feature type="binding site" evidence="16">
    <location>
        <position position="248"/>
    </location>
    <ligand>
        <name>S-adenosyl-L-methionine</name>
        <dbReference type="ChEBI" id="CHEBI:59789"/>
        <label>2</label>
    </ligand>
</feature>
<feature type="binding site" evidence="17">
    <location>
        <position position="71"/>
    </location>
    <ligand>
        <name>[4Fe-4S] cluster</name>
        <dbReference type="ChEBI" id="CHEBI:49883"/>
        <note>4Fe-4S-S-AdoMet</note>
    </ligand>
</feature>
<dbReference type="AlphaFoldDB" id="D0KZ48"/>
<dbReference type="GO" id="GO:0051989">
    <property type="term" value="F:coproporphyrinogen dehydrogenase activity"/>
    <property type="evidence" value="ECO:0007669"/>
    <property type="project" value="UniProtKB-EC"/>
</dbReference>
<evidence type="ECO:0000256" key="7">
    <source>
        <dbReference type="ARBA" id="ARBA00022691"/>
    </source>
</evidence>
<dbReference type="InterPro" id="IPR004558">
    <property type="entry name" value="Coprogen_oxidase_HemN"/>
</dbReference>